<dbReference type="InterPro" id="IPR036213">
    <property type="entry name" value="Calpain_III_sf"/>
</dbReference>
<dbReference type="CDD" id="cd00044">
    <property type="entry name" value="CysPc"/>
    <property type="match status" value="1"/>
</dbReference>
<feature type="region of interest" description="Disordered" evidence="7">
    <location>
        <begin position="629"/>
        <end position="658"/>
    </location>
</feature>
<keyword evidence="3" id="KW-0378">Hydrolase</keyword>
<dbReference type="InterPro" id="IPR001300">
    <property type="entry name" value="Peptidase_C2_calpain_cat"/>
</dbReference>
<dbReference type="InterPro" id="IPR038765">
    <property type="entry name" value="Papain-like_cys_pep_sf"/>
</dbReference>
<feature type="domain" description="Calpain catalytic" evidence="8">
    <location>
        <begin position="32"/>
        <end position="360"/>
    </location>
</feature>
<evidence type="ECO:0000259" key="8">
    <source>
        <dbReference type="PROSITE" id="PS50203"/>
    </source>
</evidence>
<evidence type="ECO:0000313" key="9">
    <source>
        <dbReference type="EMBL" id="CAD9442289.1"/>
    </source>
</evidence>
<evidence type="ECO:0000256" key="1">
    <source>
        <dbReference type="ARBA" id="ARBA00007623"/>
    </source>
</evidence>
<dbReference type="Gene3D" id="3.90.70.10">
    <property type="entry name" value="Cysteine proteinases"/>
    <property type="match status" value="1"/>
</dbReference>
<organism evidence="9">
    <name type="scientific">Florenciella parvula</name>
    <dbReference type="NCBI Taxonomy" id="236787"/>
    <lineage>
        <taxon>Eukaryota</taxon>
        <taxon>Sar</taxon>
        <taxon>Stramenopiles</taxon>
        <taxon>Ochrophyta</taxon>
        <taxon>Dictyochophyceae</taxon>
        <taxon>Florenciellales</taxon>
        <taxon>Florenciella</taxon>
    </lineage>
</organism>
<dbReference type="InterPro" id="IPR022684">
    <property type="entry name" value="Calpain_cysteine_protease"/>
</dbReference>
<proteinExistence type="inferred from homology"/>
<comment type="similarity">
    <text evidence="1">Belongs to the peptidase C2 family.</text>
</comment>
<dbReference type="SMART" id="SM00720">
    <property type="entry name" value="calpain_III"/>
    <property type="match status" value="2"/>
</dbReference>
<evidence type="ECO:0000256" key="3">
    <source>
        <dbReference type="ARBA" id="ARBA00022801"/>
    </source>
</evidence>
<reference evidence="9" key="1">
    <citation type="submission" date="2021-01" db="EMBL/GenBank/DDBJ databases">
        <authorList>
            <person name="Corre E."/>
            <person name="Pelletier E."/>
            <person name="Niang G."/>
            <person name="Scheremetjew M."/>
            <person name="Finn R."/>
            <person name="Kale V."/>
            <person name="Holt S."/>
            <person name="Cochrane G."/>
            <person name="Meng A."/>
            <person name="Brown T."/>
            <person name="Cohen L."/>
        </authorList>
    </citation>
    <scope>NUCLEOTIDE SEQUENCE</scope>
    <source>
        <strain evidence="9">RCC1693</strain>
    </source>
</reference>
<feature type="compositionally biased region" description="Gly residues" evidence="7">
    <location>
        <begin position="394"/>
        <end position="403"/>
    </location>
</feature>
<feature type="region of interest" description="Disordered" evidence="7">
    <location>
        <begin position="666"/>
        <end position="685"/>
    </location>
</feature>
<evidence type="ECO:0000256" key="5">
    <source>
        <dbReference type="PIRSR" id="PIRSR622684-1"/>
    </source>
</evidence>
<comment type="caution">
    <text evidence="6">Lacks conserved residue(s) required for the propagation of feature annotation.</text>
</comment>
<dbReference type="EMBL" id="HBGT01028884">
    <property type="protein sequence ID" value="CAD9442289.1"/>
    <property type="molecule type" value="Transcribed_RNA"/>
</dbReference>
<protein>
    <recommendedName>
        <fullName evidence="8">Calpain catalytic domain-containing protein</fullName>
    </recommendedName>
</protein>
<dbReference type="PANTHER" id="PTHR10183">
    <property type="entry name" value="CALPAIN"/>
    <property type="match status" value="1"/>
</dbReference>
<name>A0A7S2D2G9_9STRA</name>
<dbReference type="SMART" id="SM00230">
    <property type="entry name" value="CysPc"/>
    <property type="match status" value="1"/>
</dbReference>
<feature type="compositionally biased region" description="Low complexity" evidence="7">
    <location>
        <begin position="641"/>
        <end position="658"/>
    </location>
</feature>
<evidence type="ECO:0000256" key="6">
    <source>
        <dbReference type="PROSITE-ProRule" id="PRU00239"/>
    </source>
</evidence>
<feature type="compositionally biased region" description="Basic and acidic residues" evidence="7">
    <location>
        <begin position="670"/>
        <end position="685"/>
    </location>
</feature>
<dbReference type="AlphaFoldDB" id="A0A7S2D2G9"/>
<dbReference type="SUPFAM" id="SSF49758">
    <property type="entry name" value="Calpain large subunit, middle domain (domain III)"/>
    <property type="match status" value="2"/>
</dbReference>
<dbReference type="Gene3D" id="2.60.120.380">
    <property type="match status" value="3"/>
</dbReference>
<keyword evidence="2" id="KW-0645">Protease</keyword>
<dbReference type="PANTHER" id="PTHR10183:SF379">
    <property type="entry name" value="CALPAIN-5"/>
    <property type="match status" value="1"/>
</dbReference>
<gene>
    <name evidence="9" type="ORF">FPAR1323_LOCUS15084</name>
</gene>
<accession>A0A7S2D2G9</accession>
<evidence type="ECO:0000256" key="4">
    <source>
        <dbReference type="ARBA" id="ARBA00022807"/>
    </source>
</evidence>
<dbReference type="GO" id="GO:0006508">
    <property type="term" value="P:proteolysis"/>
    <property type="evidence" value="ECO:0007669"/>
    <property type="project" value="UniProtKB-KW"/>
</dbReference>
<dbReference type="PROSITE" id="PS50203">
    <property type="entry name" value="CALPAIN_CAT"/>
    <property type="match status" value="1"/>
</dbReference>
<evidence type="ECO:0000256" key="2">
    <source>
        <dbReference type="ARBA" id="ARBA00022670"/>
    </source>
</evidence>
<keyword evidence="4" id="KW-0788">Thiol protease</keyword>
<sequence length="952" mass="105040">MASGAAEGEGGEWERTAEDDIIAMLHESGATNFCDPAFPPDTTSLYRNKNFVADYDSRFGGNIRWLRCTEFAQQPDYFAEATESKHVLSRGRLNDVWLLGAMAAVAAHPDALIENLFGSAPDDFKRYGVYTCRLYKNGVWEEIVADTRVPTAEMSAPVAGLKPLAQASFCPIYGRCDNVNEQWVSLLEKAFAKYHGNYECLNHGDVAEGLVELTGGSCETIALNSKPVQEMVKSGKLWDMLTLHLEDQHMVTCVVEAGDEDDYSVDESTGLLNNHAYSVLMVKHVLGFEFVRVRSPWGGGVWTGEWSDDSPKWEDFPEVLENLKDDASVNWERRSYDGTFWMKFTDFCNIFTKIHVCRVFPDDEYRQYCIQSSWSGKSAGGGLIPAAAAAGSGATSGRGGGGDSRAAEEGGAASEYPKLVAKHARADAVKADGNDTWFNNPQYQVTAAEPCNIHISLMQEDRRTDTRLKDNFQIGFEVVQMKDPEHKRAWGPNDDVVFDTASNPLNGDLLQREVCGSNIHLEPGTTYNIVPHAAQQGKESPYILRIFSPVDLEIKEVPQSHSVTLPGAWQRVTERDSAGGPLLVPGSGGKSCASNPKWCENPQFVLRMPKHVPTSSSVDVVVILRRTNMEDGKSSSKSRRTSSANSSGGSSSSSSSSSLKVGLVACKIPAPEDERSRRRVPGERRINALGEEMPTKESSLKNPRSHFLQQNQDASEVEMPDRKMVIDAKEWYQTTDYKRSDVAMLMLPNVSVNWAPHGLLLIPTLSEIGAKGQFVLEVHSDYPVVVESLPDTKSRTLAGEWTESNSGGSHMHQSWKKNPLYHLRLLGNKRSKVKISLSRPAGNASWKAQTGKDSVGSMIGFYLVQGPAPTRDAAEVYHDGKPWSETPFVPMNSVSTPSNFVLEPLEDEVYSIIPATFEAGKKGPFFLSVVADCDFSLQLQKDSSRTRRKSQW</sequence>
<feature type="active site" evidence="5">
    <location>
        <position position="275"/>
    </location>
</feature>
<dbReference type="SUPFAM" id="SSF54001">
    <property type="entry name" value="Cysteine proteinases"/>
    <property type="match status" value="1"/>
</dbReference>
<dbReference type="InterPro" id="IPR022683">
    <property type="entry name" value="Calpain_III"/>
</dbReference>
<dbReference type="PRINTS" id="PR00704">
    <property type="entry name" value="CALPAIN"/>
</dbReference>
<dbReference type="Pfam" id="PF01067">
    <property type="entry name" value="Calpain_III"/>
    <property type="match status" value="2"/>
</dbReference>
<evidence type="ECO:0000256" key="7">
    <source>
        <dbReference type="SAM" id="MobiDB-lite"/>
    </source>
</evidence>
<dbReference type="GO" id="GO:0004198">
    <property type="term" value="F:calcium-dependent cysteine-type endopeptidase activity"/>
    <property type="evidence" value="ECO:0007669"/>
    <property type="project" value="InterPro"/>
</dbReference>
<dbReference type="Pfam" id="PF00648">
    <property type="entry name" value="Peptidase_C2"/>
    <property type="match status" value="1"/>
</dbReference>
<dbReference type="InterPro" id="IPR022682">
    <property type="entry name" value="Calpain_domain_III"/>
</dbReference>
<feature type="region of interest" description="Disordered" evidence="7">
    <location>
        <begin position="389"/>
        <end position="412"/>
    </location>
</feature>